<dbReference type="SMART" id="SM00382">
    <property type="entry name" value="AAA"/>
    <property type="match status" value="1"/>
</dbReference>
<dbReference type="Pfam" id="PF00005">
    <property type="entry name" value="ABC_tran"/>
    <property type="match status" value="1"/>
</dbReference>
<gene>
    <name evidence="5" type="ORF">METZ01_LOCUS191597</name>
</gene>
<dbReference type="GO" id="GO:0016887">
    <property type="term" value="F:ATP hydrolysis activity"/>
    <property type="evidence" value="ECO:0007669"/>
    <property type="project" value="InterPro"/>
</dbReference>
<evidence type="ECO:0000256" key="1">
    <source>
        <dbReference type="ARBA" id="ARBA00022448"/>
    </source>
</evidence>
<keyword evidence="3" id="KW-0067">ATP-binding</keyword>
<dbReference type="PROSITE" id="PS50893">
    <property type="entry name" value="ABC_TRANSPORTER_2"/>
    <property type="match status" value="1"/>
</dbReference>
<name>A0A382DM92_9ZZZZ</name>
<dbReference type="InterPro" id="IPR003593">
    <property type="entry name" value="AAA+_ATPase"/>
</dbReference>
<evidence type="ECO:0000313" key="5">
    <source>
        <dbReference type="EMBL" id="SVB38743.1"/>
    </source>
</evidence>
<evidence type="ECO:0000256" key="3">
    <source>
        <dbReference type="ARBA" id="ARBA00022840"/>
    </source>
</evidence>
<keyword evidence="2" id="KW-0547">Nucleotide-binding</keyword>
<proteinExistence type="predicted"/>
<protein>
    <recommendedName>
        <fullName evidence="4">ABC transporter domain-containing protein</fullName>
    </recommendedName>
</protein>
<feature type="domain" description="ABC transporter" evidence="4">
    <location>
        <begin position="4"/>
        <end position="234"/>
    </location>
</feature>
<accession>A0A382DM92</accession>
<keyword evidence="1" id="KW-0813">Transport</keyword>
<dbReference type="EMBL" id="UINC01039773">
    <property type="protein sequence ID" value="SVB38743.1"/>
    <property type="molecule type" value="Genomic_DNA"/>
</dbReference>
<dbReference type="GO" id="GO:0005524">
    <property type="term" value="F:ATP binding"/>
    <property type="evidence" value="ECO:0007669"/>
    <property type="project" value="UniProtKB-KW"/>
</dbReference>
<dbReference type="InterPro" id="IPR003439">
    <property type="entry name" value="ABC_transporter-like_ATP-bd"/>
</dbReference>
<dbReference type="Gene3D" id="3.40.50.300">
    <property type="entry name" value="P-loop containing nucleotide triphosphate hydrolases"/>
    <property type="match status" value="1"/>
</dbReference>
<evidence type="ECO:0000259" key="4">
    <source>
        <dbReference type="PROSITE" id="PS50893"/>
    </source>
</evidence>
<dbReference type="InterPro" id="IPR051782">
    <property type="entry name" value="ABC_Transporter_VariousFunc"/>
</dbReference>
<evidence type="ECO:0000256" key="2">
    <source>
        <dbReference type="ARBA" id="ARBA00022741"/>
    </source>
</evidence>
<feature type="non-terminal residue" evidence="5">
    <location>
        <position position="1"/>
    </location>
</feature>
<dbReference type="InterPro" id="IPR027417">
    <property type="entry name" value="P-loop_NTPase"/>
</dbReference>
<organism evidence="5">
    <name type="scientific">marine metagenome</name>
    <dbReference type="NCBI Taxonomy" id="408172"/>
    <lineage>
        <taxon>unclassified sequences</taxon>
        <taxon>metagenomes</taxon>
        <taxon>ecological metagenomes</taxon>
    </lineage>
</organism>
<dbReference type="AlphaFoldDB" id="A0A382DM92"/>
<sequence length="256" mass="28268">VAGIKIENLVKKYGTFTAVDDISIKVQPGKIFGFLGPNGAGKTTTIKLLAGLLKPDAGSIIINGYNIAKDPVNCKLHTGYIPDRPFLYEKLTGNEFLSFIASLYHLPIATFDKNVNRLLDLFDLTDWQDHLIESYSHGMRQKLIMTSVFMLETPTIIVDEPMVGLDPKSARIVKELFKNHARTGGSIFLSTHSLEIAEELCGQIAIILNGSIKAVGDMETLRKEASLETSDLEEVFLELTEAEELIEVIAALKNMD</sequence>
<dbReference type="PANTHER" id="PTHR42939:SF1">
    <property type="entry name" value="ABC TRANSPORTER ATP-BINDING PROTEIN ALBC-RELATED"/>
    <property type="match status" value="1"/>
</dbReference>
<dbReference type="PANTHER" id="PTHR42939">
    <property type="entry name" value="ABC TRANSPORTER ATP-BINDING PROTEIN ALBC-RELATED"/>
    <property type="match status" value="1"/>
</dbReference>
<reference evidence="5" key="1">
    <citation type="submission" date="2018-05" db="EMBL/GenBank/DDBJ databases">
        <authorList>
            <person name="Lanie J.A."/>
            <person name="Ng W.-L."/>
            <person name="Kazmierczak K.M."/>
            <person name="Andrzejewski T.M."/>
            <person name="Davidsen T.M."/>
            <person name="Wayne K.J."/>
            <person name="Tettelin H."/>
            <person name="Glass J.I."/>
            <person name="Rusch D."/>
            <person name="Podicherti R."/>
            <person name="Tsui H.-C.T."/>
            <person name="Winkler M.E."/>
        </authorList>
    </citation>
    <scope>NUCLEOTIDE SEQUENCE</scope>
</reference>
<dbReference type="SUPFAM" id="SSF52540">
    <property type="entry name" value="P-loop containing nucleoside triphosphate hydrolases"/>
    <property type="match status" value="1"/>
</dbReference>